<feature type="domain" description="SLH" evidence="1">
    <location>
        <begin position="154"/>
        <end position="218"/>
    </location>
</feature>
<dbReference type="EMBL" id="JAUDDZ010000025">
    <property type="protein sequence ID" value="MDM8275823.1"/>
    <property type="molecule type" value="Genomic_DNA"/>
</dbReference>
<dbReference type="PROSITE" id="PS51272">
    <property type="entry name" value="SLH"/>
    <property type="match status" value="3"/>
</dbReference>
<protein>
    <submittedName>
        <fullName evidence="2">S-layer homology domain-containing protein</fullName>
    </submittedName>
</protein>
<dbReference type="InterPro" id="IPR001119">
    <property type="entry name" value="SLH_dom"/>
</dbReference>
<evidence type="ECO:0000313" key="3">
    <source>
        <dbReference type="Proteomes" id="UP001529421"/>
    </source>
</evidence>
<evidence type="ECO:0000313" key="2">
    <source>
        <dbReference type="EMBL" id="MDM8275823.1"/>
    </source>
</evidence>
<name>A0ABT7VBE0_9ACTN</name>
<reference evidence="3" key="1">
    <citation type="submission" date="2023-06" db="EMBL/GenBank/DDBJ databases">
        <title>Identification and characterization of horizontal gene transfer across gut microbiota members of farm animals based on homology search.</title>
        <authorList>
            <person name="Zeman M."/>
            <person name="Kubasova T."/>
            <person name="Jahodarova E."/>
            <person name="Nykrynova M."/>
            <person name="Rychlik I."/>
        </authorList>
    </citation>
    <scope>NUCLEOTIDE SEQUENCE [LARGE SCALE GENOMIC DNA]</scope>
    <source>
        <strain evidence="3">154_Feed</strain>
    </source>
</reference>
<dbReference type="Pfam" id="PF00395">
    <property type="entry name" value="SLH"/>
    <property type="match status" value="2"/>
</dbReference>
<accession>A0ABT7VBE0</accession>
<feature type="domain" description="SLH" evidence="1">
    <location>
        <begin position="222"/>
        <end position="284"/>
    </location>
</feature>
<keyword evidence="3" id="KW-1185">Reference proteome</keyword>
<organism evidence="2 3">
    <name type="scientific">Enorma phocaeensis</name>
    <dbReference type="NCBI Taxonomy" id="1871019"/>
    <lineage>
        <taxon>Bacteria</taxon>
        <taxon>Bacillati</taxon>
        <taxon>Actinomycetota</taxon>
        <taxon>Coriobacteriia</taxon>
        <taxon>Coriobacteriales</taxon>
        <taxon>Coriobacteriaceae</taxon>
        <taxon>Enorma</taxon>
    </lineage>
</organism>
<dbReference type="RefSeq" id="WP_289546103.1">
    <property type="nucleotide sequence ID" value="NZ_JAUDDZ010000025.1"/>
</dbReference>
<evidence type="ECO:0000259" key="1">
    <source>
        <dbReference type="PROSITE" id="PS51272"/>
    </source>
</evidence>
<sequence length="288" mass="31957">SFIPYTGSEASYYFYYLVDGEEVRIPDGVIKLDHFEYTEEGSNEVNGTMTVKGKGNYAAYFTAADGVINYLLKDSIYDNWLNVTSGEVYSDVDATDWGSEEIYKAWDLGYMGGYNGSSVFGKDDSIKRGDIAQVLYDMAGGPEAPNEGQTGDEYVTGFDDVKSDMYYAKAIAWAKACGIVSGDEGTSAFRPKEYMSRQELAKMLAEYARVTGTHEAADTSVIDSYQDGDEVSEWAEHYVAWAIENGIMGVDTDELWPTQNITRRAVAIMAVRCQPEKLSVSMIPSWPR</sequence>
<proteinExistence type="predicted"/>
<gene>
    <name evidence="2" type="ORF">QUW28_10030</name>
</gene>
<dbReference type="Proteomes" id="UP001529421">
    <property type="component" value="Unassembled WGS sequence"/>
</dbReference>
<comment type="caution">
    <text evidence="2">The sequence shown here is derived from an EMBL/GenBank/DDBJ whole genome shotgun (WGS) entry which is preliminary data.</text>
</comment>
<feature type="non-terminal residue" evidence="2">
    <location>
        <position position="1"/>
    </location>
</feature>
<feature type="domain" description="SLH" evidence="1">
    <location>
        <begin position="85"/>
        <end position="149"/>
    </location>
</feature>